<evidence type="ECO:0000256" key="1">
    <source>
        <dbReference type="SAM" id="SignalP"/>
    </source>
</evidence>
<reference evidence="3" key="1">
    <citation type="submission" date="2018-08" db="EMBL/GenBank/DDBJ databases">
        <authorList>
            <person name="Im W.T."/>
        </authorList>
    </citation>
    <scope>NUCLEOTIDE SEQUENCE [LARGE SCALE GENOMIC DNA]</scope>
    <source>
        <strain evidence="3">LA-28</strain>
    </source>
</reference>
<dbReference type="EMBL" id="QURN01000021">
    <property type="protein sequence ID" value="RFC63936.1"/>
    <property type="molecule type" value="Genomic_DNA"/>
</dbReference>
<evidence type="ECO:0000313" key="2">
    <source>
        <dbReference type="EMBL" id="RFC63936.1"/>
    </source>
</evidence>
<keyword evidence="3" id="KW-1185">Reference proteome</keyword>
<dbReference type="Proteomes" id="UP000262379">
    <property type="component" value="Unassembled WGS sequence"/>
</dbReference>
<accession>A0A371X3Y9</accession>
<proteinExistence type="predicted"/>
<evidence type="ECO:0000313" key="3">
    <source>
        <dbReference type="Proteomes" id="UP000262379"/>
    </source>
</evidence>
<comment type="caution">
    <text evidence="2">The sequence shown here is derived from an EMBL/GenBank/DDBJ whole genome shotgun (WGS) entry which is preliminary data.</text>
</comment>
<dbReference type="InterPro" id="IPR009333">
    <property type="entry name" value="DUF992"/>
</dbReference>
<dbReference type="RefSeq" id="WP_116625637.1">
    <property type="nucleotide sequence ID" value="NZ_QURN01000021.1"/>
</dbReference>
<keyword evidence="1" id="KW-0732">Signal</keyword>
<dbReference type="PROSITE" id="PS51257">
    <property type="entry name" value="PROKAR_LIPOPROTEIN"/>
    <property type="match status" value="1"/>
</dbReference>
<dbReference type="Pfam" id="PF06186">
    <property type="entry name" value="DUF992"/>
    <property type="match status" value="1"/>
</dbReference>
<dbReference type="AlphaFoldDB" id="A0A371X3Y9"/>
<gene>
    <name evidence="2" type="ORF">DY251_19815</name>
</gene>
<sequence length="175" mass="17595">MPKNLVSLAAALTLTVSACTLPSTLTFAADTQARETPPAADDFGGVKIGTLRCEVGGGIGYVFGSAKQIDCTFRSVHGGSDSYSGVIRKLGVDLGFTTHGRLVWAVFAPTAGYHHGSLAGRYRGATAEATVGLGAGANVLVGGTTGSVHLQLLSLTGQTGLNVAATGTSMTLNPA</sequence>
<feature type="chain" id="PRO_5016978602" evidence="1">
    <location>
        <begin position="29"/>
        <end position="175"/>
    </location>
</feature>
<protein>
    <submittedName>
        <fullName evidence="2">DUF992 domain-containing protein</fullName>
    </submittedName>
</protein>
<feature type="signal peptide" evidence="1">
    <location>
        <begin position="1"/>
        <end position="28"/>
    </location>
</feature>
<organism evidence="2 3">
    <name type="scientific">Mesorhizobium denitrificans</name>
    <dbReference type="NCBI Taxonomy" id="2294114"/>
    <lineage>
        <taxon>Bacteria</taxon>
        <taxon>Pseudomonadati</taxon>
        <taxon>Pseudomonadota</taxon>
        <taxon>Alphaproteobacteria</taxon>
        <taxon>Hyphomicrobiales</taxon>
        <taxon>Phyllobacteriaceae</taxon>
        <taxon>Mesorhizobium</taxon>
    </lineage>
</organism>
<name>A0A371X3Y9_9HYPH</name>